<dbReference type="InterPro" id="IPR040519">
    <property type="entry name" value="LepB_N"/>
</dbReference>
<protein>
    <submittedName>
        <fullName evidence="3">Uncharacterized protein</fullName>
    </submittedName>
</protein>
<dbReference type="Pfam" id="PF18640">
    <property type="entry name" value="LepB_N"/>
    <property type="match status" value="1"/>
</dbReference>
<proteinExistence type="predicted"/>
<dbReference type="Proteomes" id="UP000054877">
    <property type="component" value="Unassembled WGS sequence"/>
</dbReference>
<gene>
    <name evidence="3" type="ORF">Lspi_0602</name>
</gene>
<feature type="domain" description="LepB N-terminal" evidence="2">
    <location>
        <begin position="129"/>
        <end position="312"/>
    </location>
</feature>
<dbReference type="EMBL" id="LNYX01000006">
    <property type="protein sequence ID" value="KTD65528.1"/>
    <property type="molecule type" value="Genomic_DNA"/>
</dbReference>
<keyword evidence="4" id="KW-1185">Reference proteome</keyword>
<name>A0A0W0Z8U0_LEGSP</name>
<comment type="caution">
    <text evidence="3">The sequence shown here is derived from an EMBL/GenBank/DDBJ whole genome shotgun (WGS) entry which is preliminary data.</text>
</comment>
<dbReference type="InterPro" id="IPR041585">
    <property type="entry name" value="LepB_GAP_N"/>
</dbReference>
<feature type="domain" description="LepB GAP" evidence="1">
    <location>
        <begin position="340"/>
        <end position="497"/>
    </location>
</feature>
<evidence type="ECO:0000313" key="3">
    <source>
        <dbReference type="EMBL" id="KTD65528.1"/>
    </source>
</evidence>
<dbReference type="Gene3D" id="1.20.120.1700">
    <property type="match status" value="1"/>
</dbReference>
<dbReference type="STRING" id="452.Lspi_0602"/>
<dbReference type="AlphaFoldDB" id="A0A0W0Z8U0"/>
<accession>A0A0W0Z8U0</accession>
<sequence>MKSCVPKYQGRTLTKIEEKSGGKNRGSVNGFYQDGSTRQYFIKKPDKIAELFTELFAGLLLDELKRRGLIDKKYHSLLICADWIQFDDKSYGLIQPRVLFNELFREIGTAYRDGSDRDPRLEMVWGPYYYRAIADMQPYLGLALILMLSLLLGDYSVHSGNVVCFKYLSLQECFVTLLARIDLGAAFRNYACPDNNKDLLYPMEYQGMANYRWYTKGYIWNYLGIPGILPAIAAESASLKKRVSDEELADILTCVLNRIPADLLDKRAKYELAGYMGMGSFASVDFGHVPSYQWFIKDMITTLNIRLTKMTEFKDRADEHVSTTKSTPYRDYNAGVVHIEINDELTFPQQIVHWRNHIAEVDELALFDFNTVLLPSLVAQFNRYLDNLLFQGGESVGGSRVSTDCEGRENHRDVLKRKYVLKEDATPLFSCDESILPYLNGKNDAYWQQVENSLSLGFNLIILIRMLCDAQQELFNKKPTVSQIPDLLISFKTGLETWYNANRKLDELCVMEPSQTDIGEQNQKSVAELILFFNRKSNDRKPANCQEINKSFAHTGH</sequence>
<evidence type="ECO:0000259" key="2">
    <source>
        <dbReference type="Pfam" id="PF18640"/>
    </source>
</evidence>
<evidence type="ECO:0000313" key="4">
    <source>
        <dbReference type="Proteomes" id="UP000054877"/>
    </source>
</evidence>
<organism evidence="3 4">
    <name type="scientific">Legionella spiritensis</name>
    <dbReference type="NCBI Taxonomy" id="452"/>
    <lineage>
        <taxon>Bacteria</taxon>
        <taxon>Pseudomonadati</taxon>
        <taxon>Pseudomonadota</taxon>
        <taxon>Gammaproteobacteria</taxon>
        <taxon>Legionellales</taxon>
        <taxon>Legionellaceae</taxon>
        <taxon>Legionella</taxon>
    </lineage>
</organism>
<dbReference type="Pfam" id="PF18172">
    <property type="entry name" value="LepB_GAP_N"/>
    <property type="match status" value="1"/>
</dbReference>
<evidence type="ECO:0000259" key="1">
    <source>
        <dbReference type="Pfam" id="PF18172"/>
    </source>
</evidence>
<dbReference type="PATRIC" id="fig|452.5.peg.660"/>
<reference evidence="3 4" key="1">
    <citation type="submission" date="2015-11" db="EMBL/GenBank/DDBJ databases">
        <title>Genomic analysis of 38 Legionella species identifies large and diverse effector repertoires.</title>
        <authorList>
            <person name="Burstein D."/>
            <person name="Amaro F."/>
            <person name="Zusman T."/>
            <person name="Lifshitz Z."/>
            <person name="Cohen O."/>
            <person name="Gilbert J.A."/>
            <person name="Pupko T."/>
            <person name="Shuman H.A."/>
            <person name="Segal G."/>
        </authorList>
    </citation>
    <scope>NUCLEOTIDE SEQUENCE [LARGE SCALE GENOMIC DNA]</scope>
    <source>
        <strain evidence="3 4">Mt.St.Helens-9</strain>
    </source>
</reference>